<protein>
    <recommendedName>
        <fullName evidence="10">ABC3 transporter permease protein domain-containing protein</fullName>
    </recommendedName>
</protein>
<dbReference type="PANTHER" id="PTHR30489">
    <property type="entry name" value="LIPOPROTEIN-RELEASING SYSTEM TRANSMEMBRANE PROTEIN LOLE"/>
    <property type="match status" value="1"/>
</dbReference>
<dbReference type="EMBL" id="UINC01010794">
    <property type="protein sequence ID" value="SVA47891.1"/>
    <property type="molecule type" value="Genomic_DNA"/>
</dbReference>
<dbReference type="InterPro" id="IPR051447">
    <property type="entry name" value="Lipoprotein-release_system"/>
</dbReference>
<organism evidence="9">
    <name type="scientific">marine metagenome</name>
    <dbReference type="NCBI Taxonomy" id="408172"/>
    <lineage>
        <taxon>unclassified sequences</taxon>
        <taxon>metagenomes</taxon>
        <taxon>ecological metagenomes</taxon>
    </lineage>
</organism>
<gene>
    <name evidence="9" type="ORF">METZ01_LOCUS100745</name>
</gene>
<accession>A0A381W6G6</accession>
<dbReference type="GO" id="GO:0098797">
    <property type="term" value="C:plasma membrane protein complex"/>
    <property type="evidence" value="ECO:0007669"/>
    <property type="project" value="TreeGrafter"/>
</dbReference>
<dbReference type="AlphaFoldDB" id="A0A381W6G6"/>
<reference evidence="9" key="1">
    <citation type="submission" date="2018-05" db="EMBL/GenBank/DDBJ databases">
        <authorList>
            <person name="Lanie J.A."/>
            <person name="Ng W.-L."/>
            <person name="Kazmierczak K.M."/>
            <person name="Andrzejewski T.M."/>
            <person name="Davidsen T.M."/>
            <person name="Wayne K.J."/>
            <person name="Tettelin H."/>
            <person name="Glass J.I."/>
            <person name="Rusch D."/>
            <person name="Podicherti R."/>
            <person name="Tsui H.-C.T."/>
            <person name="Winkler M.E."/>
        </authorList>
    </citation>
    <scope>NUCLEOTIDE SEQUENCE</scope>
</reference>
<feature type="transmembrane region" description="Helical" evidence="6">
    <location>
        <begin position="300"/>
        <end position="328"/>
    </location>
</feature>
<evidence type="ECO:0000259" key="8">
    <source>
        <dbReference type="Pfam" id="PF12704"/>
    </source>
</evidence>
<feature type="transmembrane region" description="Helical" evidence="6">
    <location>
        <begin position="348"/>
        <end position="372"/>
    </location>
</feature>
<dbReference type="InterPro" id="IPR003838">
    <property type="entry name" value="ABC3_permease_C"/>
</dbReference>
<feature type="domain" description="ABC3 transporter permease C-terminal" evidence="7">
    <location>
        <begin position="257"/>
        <end position="380"/>
    </location>
</feature>
<evidence type="ECO:0000256" key="3">
    <source>
        <dbReference type="ARBA" id="ARBA00022692"/>
    </source>
</evidence>
<evidence type="ECO:0000256" key="4">
    <source>
        <dbReference type="ARBA" id="ARBA00022989"/>
    </source>
</evidence>
<feature type="domain" description="MacB-like periplasmic core" evidence="8">
    <location>
        <begin position="25"/>
        <end position="173"/>
    </location>
</feature>
<feature type="transmembrane region" description="Helical" evidence="6">
    <location>
        <begin position="253"/>
        <end position="279"/>
    </location>
</feature>
<dbReference type="InterPro" id="IPR025857">
    <property type="entry name" value="MacB_PCD"/>
</dbReference>
<dbReference type="Pfam" id="PF12704">
    <property type="entry name" value="MacB_PCD"/>
    <property type="match status" value="1"/>
</dbReference>
<evidence type="ECO:0000259" key="7">
    <source>
        <dbReference type="Pfam" id="PF02687"/>
    </source>
</evidence>
<dbReference type="PANTHER" id="PTHR30489:SF0">
    <property type="entry name" value="LIPOPROTEIN-RELEASING SYSTEM TRANSMEMBRANE PROTEIN LOLE"/>
    <property type="match status" value="1"/>
</dbReference>
<keyword evidence="4 6" id="KW-1133">Transmembrane helix</keyword>
<keyword evidence="5 6" id="KW-0472">Membrane</keyword>
<keyword evidence="2" id="KW-1003">Cell membrane</keyword>
<proteinExistence type="predicted"/>
<dbReference type="Pfam" id="PF02687">
    <property type="entry name" value="FtsX"/>
    <property type="match status" value="1"/>
</dbReference>
<evidence type="ECO:0000256" key="1">
    <source>
        <dbReference type="ARBA" id="ARBA00004651"/>
    </source>
</evidence>
<keyword evidence="3 6" id="KW-0812">Transmembrane</keyword>
<evidence type="ECO:0008006" key="10">
    <source>
        <dbReference type="Google" id="ProtNLM"/>
    </source>
</evidence>
<evidence type="ECO:0000256" key="2">
    <source>
        <dbReference type="ARBA" id="ARBA00022475"/>
    </source>
</evidence>
<evidence type="ECO:0000313" key="9">
    <source>
        <dbReference type="EMBL" id="SVA47891.1"/>
    </source>
</evidence>
<sequence>MPFSLRLALRYLFSPQKGSFSTYASWLAISGISIGIAALMLTSSIIHGFQQVISEKLASFDGNARIQHIFGETMDISKPELESILSSAPENLKLAPYIRGVSMIRSGVSADGILIEGVEILPKAVTGLQATIDKGEIILGGQLAQELEIDLGDRVFLQVFSSEQSQQFSRKIKTVLVKDIFHSGLQEYDKTLAYLHIDDARNLFGFQDDHISGIVVNGRIPDGFGQDINYPFYFETWRSRHGLLFDWINVQQWPAYVMFGLIALVGIVNLIAAIAMIIIEKSGQIGILMAQGTQKSNIRNIFLIQGGFIGILGGMIGGMIAFLIIFVQKKFEILEIQEEIYFMDQIPFAFNYPVFSIILILAFLLCILGSWWPTKNVMKLKLSNILRYE</sequence>
<evidence type="ECO:0000256" key="6">
    <source>
        <dbReference type="SAM" id="Phobius"/>
    </source>
</evidence>
<comment type="subcellular location">
    <subcellularLocation>
        <location evidence="1">Cell membrane</location>
        <topology evidence="1">Multi-pass membrane protein</topology>
    </subcellularLocation>
</comment>
<feature type="transmembrane region" description="Helical" evidence="6">
    <location>
        <begin position="20"/>
        <end position="41"/>
    </location>
</feature>
<name>A0A381W6G6_9ZZZZ</name>
<dbReference type="GO" id="GO:0044874">
    <property type="term" value="P:lipoprotein localization to outer membrane"/>
    <property type="evidence" value="ECO:0007669"/>
    <property type="project" value="TreeGrafter"/>
</dbReference>
<evidence type="ECO:0000256" key="5">
    <source>
        <dbReference type="ARBA" id="ARBA00023136"/>
    </source>
</evidence>